<evidence type="ECO:0000313" key="2">
    <source>
        <dbReference type="Proteomes" id="UP000234935"/>
    </source>
</evidence>
<dbReference type="AlphaFoldDB" id="A0A2N5IZF0"/>
<dbReference type="Proteomes" id="UP000234935">
    <property type="component" value="Unassembled WGS sequence"/>
</dbReference>
<dbReference type="EMBL" id="NMYC01000003">
    <property type="protein sequence ID" value="PLS27333.1"/>
    <property type="molecule type" value="Genomic_DNA"/>
</dbReference>
<evidence type="ECO:0000313" key="1">
    <source>
        <dbReference type="EMBL" id="PLS27333.1"/>
    </source>
</evidence>
<dbReference type="AntiFam" id="ANF00057">
    <property type="entry name" value="Translation of E. coli type CRISPR repeat"/>
</dbReference>
<protein>
    <submittedName>
        <fullName evidence="1">Uncharacterized protein</fullName>
    </submittedName>
</protein>
<comment type="caution">
    <text evidence="1">The sequence shown here is derived from an EMBL/GenBank/DDBJ whole genome shotgun (WGS) entry which is preliminary data.</text>
</comment>
<sequence length="239" mass="26603">MPFNREYVMGSSPRLRGAPRTYRHRQRQVGIIPALAGSTSYRKLPVVSSRDHPRACGEHIDTRIRPKTITGSSPRLRGALGAFEQVVQRRGIIPALAGSTTAAGHQDPAPRDHPRACGEHTKKSLCFQHIIDQREAFSFTFHGALRISSSAVSFSRSLPISSRTSVFRSIAPAASRFAGKCLEGLLLIRLIRMLDQLQTVTVDRLPIRSEHAKIHMLFVARREDHDGSPILQCIHYAFP</sequence>
<accession>A0A2N5IZF0</accession>
<dbReference type="AntiFam" id="ANF00006">
    <property type="entry name" value="Translation of CRISPR region"/>
</dbReference>
<proteinExistence type="predicted"/>
<keyword evidence="2" id="KW-1185">Reference proteome</keyword>
<name>A0A2N5IZF0_9BIFI</name>
<organism evidence="1 2">
    <name type="scientific">Bifidobacterium anseris</name>
    <dbReference type="NCBI Taxonomy" id="2020963"/>
    <lineage>
        <taxon>Bacteria</taxon>
        <taxon>Bacillati</taxon>
        <taxon>Actinomycetota</taxon>
        <taxon>Actinomycetes</taxon>
        <taxon>Bifidobacteriales</taxon>
        <taxon>Bifidobacteriaceae</taxon>
        <taxon>Bifidobacterium</taxon>
    </lineage>
</organism>
<reference evidence="1 2" key="1">
    <citation type="submission" date="2017-07" db="EMBL/GenBank/DDBJ databases">
        <title>Bifidobacterium novel species.</title>
        <authorList>
            <person name="Lugli G.A."/>
            <person name="Milani C."/>
            <person name="Duranti S."/>
            <person name="Mangifesta M."/>
        </authorList>
    </citation>
    <scope>NUCLEOTIDE SEQUENCE [LARGE SCALE GENOMIC DNA]</scope>
    <source>
        <strain evidence="2">Goo31D</strain>
    </source>
</reference>
<gene>
    <name evidence="1" type="ORF">CGZ88_0860</name>
</gene>